<name>A0AAE2ZJ78_PRORE</name>
<evidence type="ECO:0000313" key="3">
    <source>
        <dbReference type="Proteomes" id="UP001155882"/>
    </source>
</evidence>
<evidence type="ECO:0000256" key="1">
    <source>
        <dbReference type="SAM" id="Phobius"/>
    </source>
</evidence>
<comment type="caution">
    <text evidence="2">The sequence shown here is derived from an EMBL/GenBank/DDBJ whole genome shotgun (WGS) entry which is preliminary data.</text>
</comment>
<proteinExistence type="predicted"/>
<evidence type="ECO:0000313" key="2">
    <source>
        <dbReference type="EMBL" id="MBW3119048.1"/>
    </source>
</evidence>
<dbReference type="EMBL" id="JAHWLI010000159">
    <property type="protein sequence ID" value="MBW3119048.1"/>
    <property type="molecule type" value="Genomic_DNA"/>
</dbReference>
<dbReference type="InterPro" id="IPR006597">
    <property type="entry name" value="Sel1-like"/>
</dbReference>
<accession>A0AAE2ZJ78</accession>
<sequence length="173" mass="20558">MKIKKRYFFILTIFLIFVVSIYCYIENKKTIDEYVKTRMMNEIELIDYYRSSNNDKYINFLFKNINSYPNANFYIGEYYYQHGEKARAVQYLKSAAKSENAKAAFYLGEIYLNVYGVKYNPELAKMYYKIASDAGLEQAMFKVAYLAYNDGNINETKDIFLKLAEPPFLHDYK</sequence>
<gene>
    <name evidence="2" type="ORF">KYI77_21705</name>
</gene>
<dbReference type="SMART" id="SM00671">
    <property type="entry name" value="SEL1"/>
    <property type="match status" value="2"/>
</dbReference>
<keyword evidence="1" id="KW-0812">Transmembrane</keyword>
<protein>
    <recommendedName>
        <fullName evidence="4">Sel1 repeat family protein</fullName>
    </recommendedName>
</protein>
<feature type="transmembrane region" description="Helical" evidence="1">
    <location>
        <begin position="7"/>
        <end position="25"/>
    </location>
</feature>
<dbReference type="RefSeq" id="WP_219197851.1">
    <property type="nucleotide sequence ID" value="NZ_JAHWLI010000159.1"/>
</dbReference>
<organism evidence="2 3">
    <name type="scientific">Providencia rettgeri</name>
    <dbReference type="NCBI Taxonomy" id="587"/>
    <lineage>
        <taxon>Bacteria</taxon>
        <taxon>Pseudomonadati</taxon>
        <taxon>Pseudomonadota</taxon>
        <taxon>Gammaproteobacteria</taxon>
        <taxon>Enterobacterales</taxon>
        <taxon>Morganellaceae</taxon>
        <taxon>Providencia</taxon>
    </lineage>
</organism>
<keyword evidence="1" id="KW-1133">Transmembrane helix</keyword>
<keyword evidence="1" id="KW-0472">Membrane</keyword>
<reference evidence="2" key="1">
    <citation type="submission" date="2021-07" db="EMBL/GenBank/DDBJ databases">
        <authorList>
            <person name="Stanton E."/>
        </authorList>
    </citation>
    <scope>NUCLEOTIDE SEQUENCE</scope>
    <source>
        <strain evidence="2">2021EL-01139</strain>
    </source>
</reference>
<dbReference type="Proteomes" id="UP001155882">
    <property type="component" value="Unassembled WGS sequence"/>
</dbReference>
<evidence type="ECO:0008006" key="4">
    <source>
        <dbReference type="Google" id="ProtNLM"/>
    </source>
</evidence>
<dbReference type="AlphaFoldDB" id="A0AAE2ZJ78"/>